<accession>A0A423TJ36</accession>
<reference evidence="2 3" key="1">
    <citation type="submission" date="2018-04" db="EMBL/GenBank/DDBJ databases">
        <authorList>
            <person name="Zhang X."/>
            <person name="Yuan J."/>
            <person name="Li F."/>
            <person name="Xiang J."/>
        </authorList>
    </citation>
    <scope>NUCLEOTIDE SEQUENCE [LARGE SCALE GENOMIC DNA]</scope>
    <source>
        <tissue evidence="2">Muscle</tissue>
    </source>
</reference>
<keyword evidence="1" id="KW-0472">Membrane</keyword>
<gene>
    <name evidence="2" type="ORF">C7M84_004913</name>
</gene>
<evidence type="ECO:0000313" key="3">
    <source>
        <dbReference type="Proteomes" id="UP000283509"/>
    </source>
</evidence>
<dbReference type="Proteomes" id="UP000283509">
    <property type="component" value="Unassembled WGS sequence"/>
</dbReference>
<keyword evidence="3" id="KW-1185">Reference proteome</keyword>
<evidence type="ECO:0000313" key="2">
    <source>
        <dbReference type="EMBL" id="ROT76496.1"/>
    </source>
</evidence>
<feature type="transmembrane region" description="Helical" evidence="1">
    <location>
        <begin position="6"/>
        <end position="34"/>
    </location>
</feature>
<sequence>MQKVSFHFVVFCSFFFARILVFLSPLPSPFLYFIPYLNPFPPPSPYSPFSFHFRLCIHPPFLFQLSFLSPSILFLSTFPLPYLPPSFPLYLFSSSIPFLTPFLFSPSPSPFTSPPPFLPLSFPPSPFSLSFCPFPFSLSLPSLLPPPPFPLPPSLSSLPLPPFSLPSFSLPLPSPPLVPNREGYILGNFAELHSLSYFGELVFEKNTELKSVSLSLSLLSLPFPLAFLPHFSLSSPPPFPLFSHLSLSLPPFPLFSHLSPPFPSFTPIPPISHLSPSLSILFTPLSPLSSPLISFTLFPSSLPLPHLFYISSPLSSPSHTSPYPFPLPLFHTIPSSSPPSFYPLFPFRLPSLSYLSPPLLSLPHLSHSPLYPLLPSPHLFSFLTLQKTRIF</sequence>
<evidence type="ECO:0000256" key="1">
    <source>
        <dbReference type="SAM" id="Phobius"/>
    </source>
</evidence>
<dbReference type="EMBL" id="QCYY01001653">
    <property type="protein sequence ID" value="ROT76496.1"/>
    <property type="molecule type" value="Genomic_DNA"/>
</dbReference>
<name>A0A423TJ36_PENVA</name>
<protein>
    <submittedName>
        <fullName evidence="2">Uncharacterized protein</fullName>
    </submittedName>
</protein>
<dbReference type="AlphaFoldDB" id="A0A423TJ36"/>
<keyword evidence="1" id="KW-0812">Transmembrane</keyword>
<comment type="caution">
    <text evidence="2">The sequence shown here is derived from an EMBL/GenBank/DDBJ whole genome shotgun (WGS) entry which is preliminary data.</text>
</comment>
<dbReference type="STRING" id="6689.A0A423TJ36"/>
<reference evidence="2 3" key="2">
    <citation type="submission" date="2019-01" db="EMBL/GenBank/DDBJ databases">
        <title>The decoding of complex shrimp genome reveals the adaptation for benthos swimmer, frequently molting mechanism and breeding impact on genome.</title>
        <authorList>
            <person name="Sun Y."/>
            <person name="Gao Y."/>
            <person name="Yu Y."/>
        </authorList>
    </citation>
    <scope>NUCLEOTIDE SEQUENCE [LARGE SCALE GENOMIC DNA]</scope>
    <source>
        <tissue evidence="2">Muscle</tissue>
    </source>
</reference>
<organism evidence="2 3">
    <name type="scientific">Penaeus vannamei</name>
    <name type="common">Whiteleg shrimp</name>
    <name type="synonym">Litopenaeus vannamei</name>
    <dbReference type="NCBI Taxonomy" id="6689"/>
    <lineage>
        <taxon>Eukaryota</taxon>
        <taxon>Metazoa</taxon>
        <taxon>Ecdysozoa</taxon>
        <taxon>Arthropoda</taxon>
        <taxon>Crustacea</taxon>
        <taxon>Multicrustacea</taxon>
        <taxon>Malacostraca</taxon>
        <taxon>Eumalacostraca</taxon>
        <taxon>Eucarida</taxon>
        <taxon>Decapoda</taxon>
        <taxon>Dendrobranchiata</taxon>
        <taxon>Penaeoidea</taxon>
        <taxon>Penaeidae</taxon>
        <taxon>Penaeus</taxon>
    </lineage>
</organism>
<keyword evidence="1" id="KW-1133">Transmembrane helix</keyword>
<proteinExistence type="predicted"/>